<dbReference type="AlphaFoldDB" id="A0A0F8W5B6"/>
<evidence type="ECO:0008006" key="4">
    <source>
        <dbReference type="Google" id="ProtNLM"/>
    </source>
</evidence>
<gene>
    <name evidence="3" type="ORF">LCGC14_3110550</name>
</gene>
<sequence length="180" mass="20536">LNKKQFADTIGLKPRQIDNLVLDGLPRTKRGRSYDYGIEAVVWYYQRRIDRDKATRPDLKESQERFEAARAKKMELELELLQAESVKAHVAREELGRILDRLRARLLNVPATAAPRMVGCKTVRQATAQLEEGMREALAVLQETADEDNDGTRHNGRRRAKKKAAKRTARRGSRKTSSSP</sequence>
<dbReference type="Gene3D" id="1.10.10.10">
    <property type="entry name" value="Winged helix-like DNA-binding domain superfamily/Winged helix DNA-binding domain"/>
    <property type="match status" value="1"/>
</dbReference>
<reference evidence="3" key="1">
    <citation type="journal article" date="2015" name="Nature">
        <title>Complex archaea that bridge the gap between prokaryotes and eukaryotes.</title>
        <authorList>
            <person name="Spang A."/>
            <person name="Saw J.H."/>
            <person name="Jorgensen S.L."/>
            <person name="Zaremba-Niedzwiedzka K."/>
            <person name="Martijn J."/>
            <person name="Lind A.E."/>
            <person name="van Eijk R."/>
            <person name="Schleper C."/>
            <person name="Guy L."/>
            <person name="Ettema T.J."/>
        </authorList>
    </citation>
    <scope>NUCLEOTIDE SEQUENCE</scope>
</reference>
<comment type="caution">
    <text evidence="3">The sequence shown here is derived from an EMBL/GenBank/DDBJ whole genome shotgun (WGS) entry which is preliminary data.</text>
</comment>
<protein>
    <recommendedName>
        <fullName evidence="4">Terminase small subunit</fullName>
    </recommendedName>
</protein>
<organism evidence="3">
    <name type="scientific">marine sediment metagenome</name>
    <dbReference type="NCBI Taxonomy" id="412755"/>
    <lineage>
        <taxon>unclassified sequences</taxon>
        <taxon>metagenomes</taxon>
        <taxon>ecological metagenomes</taxon>
    </lineage>
</organism>
<feature type="coiled-coil region" evidence="1">
    <location>
        <begin position="59"/>
        <end position="86"/>
    </location>
</feature>
<feature type="non-terminal residue" evidence="3">
    <location>
        <position position="1"/>
    </location>
</feature>
<feature type="compositionally biased region" description="Basic residues" evidence="2">
    <location>
        <begin position="154"/>
        <end position="174"/>
    </location>
</feature>
<feature type="region of interest" description="Disordered" evidence="2">
    <location>
        <begin position="141"/>
        <end position="180"/>
    </location>
</feature>
<evidence type="ECO:0000256" key="2">
    <source>
        <dbReference type="SAM" id="MobiDB-lite"/>
    </source>
</evidence>
<proteinExistence type="predicted"/>
<dbReference type="EMBL" id="LAZR01067291">
    <property type="protein sequence ID" value="KKK51877.1"/>
    <property type="molecule type" value="Genomic_DNA"/>
</dbReference>
<evidence type="ECO:0000256" key="1">
    <source>
        <dbReference type="SAM" id="Coils"/>
    </source>
</evidence>
<evidence type="ECO:0000313" key="3">
    <source>
        <dbReference type="EMBL" id="KKK51877.1"/>
    </source>
</evidence>
<name>A0A0F8W5B6_9ZZZZ</name>
<accession>A0A0F8W5B6</accession>
<dbReference type="InterPro" id="IPR036388">
    <property type="entry name" value="WH-like_DNA-bd_sf"/>
</dbReference>
<keyword evidence="1" id="KW-0175">Coiled coil</keyword>